<organism evidence="4 5">
    <name type="scientific">[Ruminococcus] torques</name>
    <dbReference type="NCBI Taxonomy" id="33039"/>
    <lineage>
        <taxon>Bacteria</taxon>
        <taxon>Bacillati</taxon>
        <taxon>Bacillota</taxon>
        <taxon>Clostridia</taxon>
        <taxon>Lachnospirales</taxon>
        <taxon>Lachnospiraceae</taxon>
        <taxon>Mediterraneibacter</taxon>
    </lineage>
</organism>
<evidence type="ECO:0000256" key="3">
    <source>
        <dbReference type="SAM" id="SignalP"/>
    </source>
</evidence>
<dbReference type="Gene3D" id="3.20.20.80">
    <property type="entry name" value="Glycosidases"/>
    <property type="match status" value="1"/>
</dbReference>
<dbReference type="InterPro" id="IPR002053">
    <property type="entry name" value="Glyco_hydro_25"/>
</dbReference>
<dbReference type="InterPro" id="IPR013783">
    <property type="entry name" value="Ig-like_fold"/>
</dbReference>
<accession>A0A174PEX8</accession>
<dbReference type="PANTHER" id="PTHR34135:SF2">
    <property type="entry name" value="LYSOZYME"/>
    <property type="match status" value="1"/>
</dbReference>
<dbReference type="EMBL" id="CZBX01000011">
    <property type="protein sequence ID" value="CUQ90883.1"/>
    <property type="molecule type" value="Genomic_DNA"/>
</dbReference>
<protein>
    <submittedName>
        <fullName evidence="4">Autolytic lysozyme</fullName>
        <ecNumber evidence="4">3.2.1.17</ecNumber>
    </submittedName>
</protein>
<keyword evidence="4" id="KW-0326">Glycosidase</keyword>
<feature type="chain" id="PRO_5014252313" evidence="3">
    <location>
        <begin position="31"/>
        <end position="483"/>
    </location>
</feature>
<gene>
    <name evidence="4" type="primary">lyc</name>
    <name evidence="4" type="ORF">ERS852502_02293</name>
</gene>
<dbReference type="GO" id="GO:0009253">
    <property type="term" value="P:peptidoglycan catabolic process"/>
    <property type="evidence" value="ECO:0007669"/>
    <property type="project" value="InterPro"/>
</dbReference>
<name>A0A174PEX8_9FIRM</name>
<feature type="compositionally biased region" description="Basic and acidic residues" evidence="2">
    <location>
        <begin position="49"/>
        <end position="61"/>
    </location>
</feature>
<evidence type="ECO:0000256" key="2">
    <source>
        <dbReference type="SAM" id="MobiDB-lite"/>
    </source>
</evidence>
<keyword evidence="3" id="KW-0732">Signal</keyword>
<dbReference type="Pfam" id="PF01183">
    <property type="entry name" value="Glyco_hydro_25"/>
    <property type="match status" value="1"/>
</dbReference>
<feature type="region of interest" description="Disordered" evidence="2">
    <location>
        <begin position="33"/>
        <end position="62"/>
    </location>
</feature>
<evidence type="ECO:0000313" key="5">
    <source>
        <dbReference type="Proteomes" id="UP000078383"/>
    </source>
</evidence>
<keyword evidence="4" id="KW-0378">Hydrolase</keyword>
<dbReference type="Gene3D" id="2.60.40.10">
    <property type="entry name" value="Immunoglobulins"/>
    <property type="match status" value="2"/>
</dbReference>
<comment type="similarity">
    <text evidence="1">Belongs to the glycosyl hydrolase 25 family.</text>
</comment>
<dbReference type="OrthoDB" id="9783374at2"/>
<reference evidence="4 5" key="1">
    <citation type="submission" date="2015-09" db="EMBL/GenBank/DDBJ databases">
        <authorList>
            <consortium name="Pathogen Informatics"/>
        </authorList>
    </citation>
    <scope>NUCLEOTIDE SEQUENCE [LARGE SCALE GENOMIC DNA]</scope>
    <source>
        <strain evidence="4 5">2789STDY5834889</strain>
    </source>
</reference>
<feature type="compositionally biased region" description="Polar residues" evidence="2">
    <location>
        <begin position="35"/>
        <end position="48"/>
    </location>
</feature>
<feature type="signal peptide" evidence="3">
    <location>
        <begin position="1"/>
        <end position="30"/>
    </location>
</feature>
<evidence type="ECO:0000256" key="1">
    <source>
        <dbReference type="ARBA" id="ARBA00010646"/>
    </source>
</evidence>
<dbReference type="GO" id="GO:0016998">
    <property type="term" value="P:cell wall macromolecule catabolic process"/>
    <property type="evidence" value="ECO:0007669"/>
    <property type="project" value="InterPro"/>
</dbReference>
<dbReference type="InterPro" id="IPR017853">
    <property type="entry name" value="GH"/>
</dbReference>
<dbReference type="PANTHER" id="PTHR34135">
    <property type="entry name" value="LYSOZYME"/>
    <property type="match status" value="1"/>
</dbReference>
<proteinExistence type="inferred from homology"/>
<dbReference type="GO" id="GO:0003796">
    <property type="term" value="F:lysozyme activity"/>
    <property type="evidence" value="ECO:0007669"/>
    <property type="project" value="UniProtKB-EC"/>
</dbReference>
<evidence type="ECO:0000313" key="4">
    <source>
        <dbReference type="EMBL" id="CUQ90883.1"/>
    </source>
</evidence>
<dbReference type="CDD" id="cd06414">
    <property type="entry name" value="GH25_LytC-like"/>
    <property type="match status" value="1"/>
</dbReference>
<dbReference type="Proteomes" id="UP000078383">
    <property type="component" value="Unassembled WGS sequence"/>
</dbReference>
<dbReference type="GO" id="GO:0016052">
    <property type="term" value="P:carbohydrate catabolic process"/>
    <property type="evidence" value="ECO:0007669"/>
    <property type="project" value="TreeGrafter"/>
</dbReference>
<dbReference type="EC" id="3.2.1.17" evidence="4"/>
<dbReference type="PROSITE" id="PS51904">
    <property type="entry name" value="GLYCOSYL_HYDROL_F25_2"/>
    <property type="match status" value="1"/>
</dbReference>
<dbReference type="RefSeq" id="WP_020437262.1">
    <property type="nucleotide sequence ID" value="NZ_CZBR01000008.1"/>
</dbReference>
<dbReference type="SUPFAM" id="SSF51445">
    <property type="entry name" value="(Trans)glycosidases"/>
    <property type="match status" value="1"/>
</dbReference>
<sequence>MKNKGVKRVLAMAVATVLVLETLPSVTVFAEETESTSVQEDLTEPQQAQREDRSNSWRYKDGTPILSDTAEYLRSSSDAWYEEDGKFYNDQGEEITGAVAKGIDVSKWNGDIDWAKVKATDVDYAIIRCGYGDDETSQDDPYWKTNADACTKEGIPFGTYIYSYADSVTAAKSEANHVLRLIKGYDLSYPIYYDLEENSVREELSTKEIAEVAQTFCSIIEDAGYDVAVYANKDWFTNYLTDSYFDTVDHWVAQYNSTCTYQGEYSMWQCTDSGTVDGIEGKVDLNMDFGAETTNKKPEAVQNLKASSKIGAVNLSWSEVKRADGYLVYGIRGSGKYGYIGMTSKTSFSDTKALTSDYNFYWVFAYRKDSEGNMIAGSAPEKYVYGKAQKCEAVTDLKAYSVSGGVKLTWTKSEGAEGYLVYGIRGEGSYGYIGMTTTGTTFTDKNALRDEYNFYWVFPYHTDGNGNKVAGGTAHYVYGRAGL</sequence>
<dbReference type="AlphaFoldDB" id="A0A174PEX8"/>